<evidence type="ECO:0000313" key="1">
    <source>
        <dbReference type="EMBL" id="KZP10312.1"/>
    </source>
</evidence>
<evidence type="ECO:0000313" key="2">
    <source>
        <dbReference type="Proteomes" id="UP000076532"/>
    </source>
</evidence>
<protein>
    <recommendedName>
        <fullName evidence="3">Retrotransposon gag domain-containing protein</fullName>
    </recommendedName>
</protein>
<organism evidence="1 2">
    <name type="scientific">Athelia psychrophila</name>
    <dbReference type="NCBI Taxonomy" id="1759441"/>
    <lineage>
        <taxon>Eukaryota</taxon>
        <taxon>Fungi</taxon>
        <taxon>Dikarya</taxon>
        <taxon>Basidiomycota</taxon>
        <taxon>Agaricomycotina</taxon>
        <taxon>Agaricomycetes</taxon>
        <taxon>Agaricomycetidae</taxon>
        <taxon>Atheliales</taxon>
        <taxon>Atheliaceae</taxon>
        <taxon>Athelia</taxon>
    </lineage>
</organism>
<accession>A0A165Z7Y3</accession>
<dbReference type="AlphaFoldDB" id="A0A165Z7Y3"/>
<feature type="non-terminal residue" evidence="1">
    <location>
        <position position="167"/>
    </location>
</feature>
<sequence>VPQWDGNDDLLARWMDKVNSLSYHSEDIHRELGKIVPRRFTGLAETWYWSIPPAHRVAMEQSWTTLKLAMHNYWMNSQWLERQKLRANLARFRESAHARELPSAYVVRKLDLLRIVYDWSDTETIRQIMSEAPSSWSPILQPQFCNTIVEFQNAVKYHEENLVHASN</sequence>
<dbReference type="OrthoDB" id="3203159at2759"/>
<dbReference type="STRING" id="436010.A0A165Z7Y3"/>
<name>A0A165Z7Y3_9AGAM</name>
<gene>
    <name evidence="1" type="ORF">FIBSPDRAFT_700382</name>
</gene>
<keyword evidence="2" id="KW-1185">Reference proteome</keyword>
<reference evidence="1 2" key="1">
    <citation type="journal article" date="2016" name="Mol. Biol. Evol.">
        <title>Comparative Genomics of Early-Diverging Mushroom-Forming Fungi Provides Insights into the Origins of Lignocellulose Decay Capabilities.</title>
        <authorList>
            <person name="Nagy L.G."/>
            <person name="Riley R."/>
            <person name="Tritt A."/>
            <person name="Adam C."/>
            <person name="Daum C."/>
            <person name="Floudas D."/>
            <person name="Sun H."/>
            <person name="Yadav J.S."/>
            <person name="Pangilinan J."/>
            <person name="Larsson K.H."/>
            <person name="Matsuura K."/>
            <person name="Barry K."/>
            <person name="Labutti K."/>
            <person name="Kuo R."/>
            <person name="Ohm R.A."/>
            <person name="Bhattacharya S.S."/>
            <person name="Shirouzu T."/>
            <person name="Yoshinaga Y."/>
            <person name="Martin F.M."/>
            <person name="Grigoriev I.V."/>
            <person name="Hibbett D.S."/>
        </authorList>
    </citation>
    <scope>NUCLEOTIDE SEQUENCE [LARGE SCALE GENOMIC DNA]</scope>
    <source>
        <strain evidence="1 2">CBS 109695</strain>
    </source>
</reference>
<dbReference type="Proteomes" id="UP000076532">
    <property type="component" value="Unassembled WGS sequence"/>
</dbReference>
<feature type="non-terminal residue" evidence="1">
    <location>
        <position position="1"/>
    </location>
</feature>
<proteinExistence type="predicted"/>
<evidence type="ECO:0008006" key="3">
    <source>
        <dbReference type="Google" id="ProtNLM"/>
    </source>
</evidence>
<dbReference type="EMBL" id="KV417682">
    <property type="protein sequence ID" value="KZP10312.1"/>
    <property type="molecule type" value="Genomic_DNA"/>
</dbReference>